<reference evidence="14" key="1">
    <citation type="submission" date="2017-09" db="EMBL/GenBank/DDBJ databases">
        <authorList>
            <person name="Feng G."/>
            <person name="Zhu H."/>
        </authorList>
    </citation>
    <scope>NUCLEOTIDE SEQUENCE [LARGE SCALE GENOMIC DNA]</scope>
    <source>
        <strain evidence="14">1PNM-20</strain>
    </source>
</reference>
<dbReference type="GO" id="GO:0006814">
    <property type="term" value="P:sodium ion transport"/>
    <property type="evidence" value="ECO:0007669"/>
    <property type="project" value="UniProtKB-KW"/>
</dbReference>
<dbReference type="AlphaFoldDB" id="A0A2A2SES4"/>
<keyword evidence="7" id="KW-0915">Sodium</keyword>
<dbReference type="GO" id="GO:0015293">
    <property type="term" value="F:symporter activity"/>
    <property type="evidence" value="ECO:0007669"/>
    <property type="project" value="TreeGrafter"/>
</dbReference>
<gene>
    <name evidence="13" type="ORF">CKY28_08675</name>
</gene>
<evidence type="ECO:0000256" key="9">
    <source>
        <dbReference type="ARBA" id="ARBA00023136"/>
    </source>
</evidence>
<proteinExistence type="inferred from homology"/>
<feature type="transmembrane region" description="Helical" evidence="12">
    <location>
        <begin position="540"/>
        <end position="559"/>
    </location>
</feature>
<evidence type="ECO:0000256" key="5">
    <source>
        <dbReference type="ARBA" id="ARBA00022692"/>
    </source>
</evidence>
<feature type="transmembrane region" description="Helical" evidence="12">
    <location>
        <begin position="466"/>
        <end position="487"/>
    </location>
</feature>
<accession>A0A2A2SES4</accession>
<dbReference type="InterPro" id="IPR038377">
    <property type="entry name" value="Na/Glc_symporter_sf"/>
</dbReference>
<dbReference type="OrthoDB" id="9789704at2"/>
<evidence type="ECO:0000313" key="13">
    <source>
        <dbReference type="EMBL" id="PAX07705.1"/>
    </source>
</evidence>
<feature type="transmembrane region" description="Helical" evidence="12">
    <location>
        <begin position="71"/>
        <end position="92"/>
    </location>
</feature>
<keyword evidence="8" id="KW-0406">Ion transport</keyword>
<sequence length="575" mass="61089">MTAIDALVVALYILGTLAIGVMAGRRTRTPSDMFAAGGQSPWWMAGMSGFMTLKSAGTFVVWGGLAYREGVVAISINTMIGFSGLAVGWLVAGRWRRLGVATPAEFVQLRFGDGAVQFYTWSMLLIRVFSTGVALYAVSVMFAALVPLDPGTPLRDDATGNLSVSATIVIFGAIILFYTVVGGLWAVLMTDVLQFVVLQLAVLFVVPLLLLHLGQVPHAPVPDGFFEPTSERYGLLFLAGWAAVHFFFIGAEWAFAQRYICVPTDRDAKKAAYLFGGLYLVSPTVWLITPVLYRLVDANANPEQAYILASRLVLPVGMLGLMMAAMFSATASAVSAQINVFAGVLSEQFYRRLVAPQASDRHMMGVGRLFTFLIGAALVGVALLIPYAGGAEKIVLTITAMLLGPLMAPTIWGLLTSRIGLPALLTAALTSFAAGLAIKFALAPGTALAGLWLAQWMNANPRLAEVVVGAVLPNLILAAAHFSARGVRPGWIEVQRRAALYRPSPPAEGGHGSAGVVPLSLGGSGLLMLLLLLVGDEGRIALALFGTAMLALGAASWWLPDRRRRRAAPPRPRPA</sequence>
<evidence type="ECO:0000313" key="14">
    <source>
        <dbReference type="Proteomes" id="UP000218151"/>
    </source>
</evidence>
<feature type="transmembrane region" description="Helical" evidence="12">
    <location>
        <begin position="6"/>
        <end position="24"/>
    </location>
</feature>
<feature type="transmembrane region" description="Helical" evidence="12">
    <location>
        <begin position="427"/>
        <end position="454"/>
    </location>
</feature>
<keyword evidence="9 12" id="KW-0472">Membrane</keyword>
<dbReference type="Gene3D" id="1.20.1730.10">
    <property type="entry name" value="Sodium/glucose cotransporter"/>
    <property type="match status" value="1"/>
</dbReference>
<organism evidence="13 14">
    <name type="scientific">Sphingomonas lenta</name>
    <dbReference type="NCBI Taxonomy" id="1141887"/>
    <lineage>
        <taxon>Bacteria</taxon>
        <taxon>Pseudomonadati</taxon>
        <taxon>Pseudomonadota</taxon>
        <taxon>Alphaproteobacteria</taxon>
        <taxon>Sphingomonadales</taxon>
        <taxon>Sphingomonadaceae</taxon>
        <taxon>Sphingomonas</taxon>
    </lineage>
</organism>
<keyword evidence="3" id="KW-0813">Transport</keyword>
<name>A0A2A2SES4_9SPHN</name>
<dbReference type="Pfam" id="PF00474">
    <property type="entry name" value="SSF"/>
    <property type="match status" value="2"/>
</dbReference>
<evidence type="ECO:0000256" key="6">
    <source>
        <dbReference type="ARBA" id="ARBA00022989"/>
    </source>
</evidence>
<feature type="transmembrane region" description="Helical" evidence="12">
    <location>
        <begin position="366"/>
        <end position="388"/>
    </location>
</feature>
<evidence type="ECO:0000256" key="1">
    <source>
        <dbReference type="ARBA" id="ARBA00004651"/>
    </source>
</evidence>
<feature type="transmembrane region" description="Helical" evidence="12">
    <location>
        <begin position="166"/>
        <end position="188"/>
    </location>
</feature>
<evidence type="ECO:0000256" key="7">
    <source>
        <dbReference type="ARBA" id="ARBA00023053"/>
    </source>
</evidence>
<feature type="transmembrane region" description="Helical" evidence="12">
    <location>
        <begin position="124"/>
        <end position="146"/>
    </location>
</feature>
<dbReference type="GO" id="GO:0005886">
    <property type="term" value="C:plasma membrane"/>
    <property type="evidence" value="ECO:0007669"/>
    <property type="project" value="UniProtKB-SubCell"/>
</dbReference>
<dbReference type="Proteomes" id="UP000218151">
    <property type="component" value="Unassembled WGS sequence"/>
</dbReference>
<dbReference type="PROSITE" id="PS50283">
    <property type="entry name" value="NA_SOLUT_SYMP_3"/>
    <property type="match status" value="1"/>
</dbReference>
<feature type="transmembrane region" description="Helical" evidence="12">
    <location>
        <begin position="195"/>
        <end position="213"/>
    </location>
</feature>
<keyword evidence="4" id="KW-1003">Cell membrane</keyword>
<keyword evidence="14" id="KW-1185">Reference proteome</keyword>
<comment type="caution">
    <text evidence="13">The sequence shown here is derived from an EMBL/GenBank/DDBJ whole genome shotgun (WGS) entry which is preliminary data.</text>
</comment>
<feature type="transmembrane region" description="Helical" evidence="12">
    <location>
        <begin position="233"/>
        <end position="251"/>
    </location>
</feature>
<dbReference type="InterPro" id="IPR051163">
    <property type="entry name" value="Sodium:Solute_Symporter_SSF"/>
</dbReference>
<dbReference type="PANTHER" id="PTHR42985:SF40">
    <property type="entry name" value="LD47995P-RELATED"/>
    <property type="match status" value="1"/>
</dbReference>
<evidence type="ECO:0000256" key="2">
    <source>
        <dbReference type="ARBA" id="ARBA00006434"/>
    </source>
</evidence>
<feature type="transmembrane region" description="Helical" evidence="12">
    <location>
        <begin position="272"/>
        <end position="292"/>
    </location>
</feature>
<feature type="transmembrane region" description="Helical" evidence="12">
    <location>
        <begin position="512"/>
        <end position="534"/>
    </location>
</feature>
<dbReference type="InterPro" id="IPR001734">
    <property type="entry name" value="Na/solute_symporter"/>
</dbReference>
<evidence type="ECO:0000256" key="8">
    <source>
        <dbReference type="ARBA" id="ARBA00023065"/>
    </source>
</evidence>
<evidence type="ECO:0000256" key="11">
    <source>
        <dbReference type="RuleBase" id="RU362091"/>
    </source>
</evidence>
<comment type="similarity">
    <text evidence="2 11">Belongs to the sodium:solute symporter (SSF) (TC 2.A.21) family.</text>
</comment>
<evidence type="ECO:0000256" key="12">
    <source>
        <dbReference type="SAM" id="Phobius"/>
    </source>
</evidence>
<evidence type="ECO:0000256" key="4">
    <source>
        <dbReference type="ARBA" id="ARBA00022475"/>
    </source>
</evidence>
<dbReference type="PANTHER" id="PTHR42985">
    <property type="entry name" value="SODIUM-COUPLED MONOCARBOXYLATE TRANSPORTER"/>
    <property type="match status" value="1"/>
</dbReference>
<keyword evidence="5 12" id="KW-0812">Transmembrane</keyword>
<protein>
    <submittedName>
        <fullName evidence="13">Na+:solute symporter</fullName>
    </submittedName>
</protein>
<comment type="subcellular location">
    <subcellularLocation>
        <location evidence="1">Cell membrane</location>
        <topology evidence="1">Multi-pass membrane protein</topology>
    </subcellularLocation>
</comment>
<feature type="transmembrane region" description="Helical" evidence="12">
    <location>
        <begin position="394"/>
        <end position="415"/>
    </location>
</feature>
<evidence type="ECO:0000256" key="10">
    <source>
        <dbReference type="ARBA" id="ARBA00023201"/>
    </source>
</evidence>
<evidence type="ECO:0000256" key="3">
    <source>
        <dbReference type="ARBA" id="ARBA00022448"/>
    </source>
</evidence>
<keyword evidence="6 12" id="KW-1133">Transmembrane helix</keyword>
<keyword evidence="10" id="KW-0739">Sodium transport</keyword>
<dbReference type="RefSeq" id="WP_095997948.1">
    <property type="nucleotide sequence ID" value="NZ_NSLI01000003.1"/>
</dbReference>
<dbReference type="EMBL" id="NSLI01000003">
    <property type="protein sequence ID" value="PAX07705.1"/>
    <property type="molecule type" value="Genomic_DNA"/>
</dbReference>
<feature type="transmembrane region" description="Helical" evidence="12">
    <location>
        <begin position="312"/>
        <end position="345"/>
    </location>
</feature>